<gene>
    <name evidence="1" type="ORF">FH610_026920</name>
</gene>
<dbReference type="InterPro" id="IPR011009">
    <property type="entry name" value="Kinase-like_dom_sf"/>
</dbReference>
<proteinExistence type="predicted"/>
<organism evidence="1 2">
    <name type="scientific">Microbispora catharanthi</name>
    <dbReference type="NCBI Taxonomy" id="1712871"/>
    <lineage>
        <taxon>Bacteria</taxon>
        <taxon>Bacillati</taxon>
        <taxon>Actinomycetota</taxon>
        <taxon>Actinomycetes</taxon>
        <taxon>Streptosporangiales</taxon>
        <taxon>Streptosporangiaceae</taxon>
        <taxon>Microbispora</taxon>
    </lineage>
</organism>
<sequence>MILTPATDLTDLVRESLGDPLAEIAEQHVEPFHFGSGALSTASLHRVRGTTTSGVNWSFFVKSIHAIKHSAWFEKMPEEMRADALAQFPWRADADAYLARRPLPDGLRLPRIYRLDDLGDDRLVMWLEDVPVAPATWDLDRYRAAARLLGDLAAGRPVAGRSSTPRDPLNRGLHWFCAGPVANLFLPILRDPATWRHPLVARYADPLLQADLLALADRIGPLLDALDRLPHTLVHGDAGPMNLLIPSDGSAEFVAVDWSWPHPAAVGFDLGQLLVGRAHTGELDPADLPAVHEAIEAAYAAATAGIADPCEVSFGYVAALVLRSAWTAIPLEFLDHEPTPELYDLFRKRVALARFIVDLGRSYRDPGNE</sequence>
<keyword evidence="1" id="KW-0808">Transferase</keyword>
<evidence type="ECO:0000313" key="2">
    <source>
        <dbReference type="Proteomes" id="UP000313066"/>
    </source>
</evidence>
<reference evidence="1 2" key="1">
    <citation type="submission" date="2019-10" db="EMBL/GenBank/DDBJ databases">
        <title>Nonomuraea sp. nov., isolated from Phyllanthus amarus.</title>
        <authorList>
            <person name="Klykleung N."/>
            <person name="Tanasupawat S."/>
        </authorList>
    </citation>
    <scope>NUCLEOTIDE SEQUENCE [LARGE SCALE GENOMIC DNA]</scope>
    <source>
        <strain evidence="1 2">CR1-09</strain>
    </source>
</reference>
<keyword evidence="2" id="KW-1185">Reference proteome</keyword>
<dbReference type="SUPFAM" id="SSF56112">
    <property type="entry name" value="Protein kinase-like (PK-like)"/>
    <property type="match status" value="1"/>
</dbReference>
<dbReference type="Proteomes" id="UP000313066">
    <property type="component" value="Unassembled WGS sequence"/>
</dbReference>
<comment type="caution">
    <text evidence="1">The sequence shown here is derived from an EMBL/GenBank/DDBJ whole genome shotgun (WGS) entry which is preliminary data.</text>
</comment>
<name>A0A5N6BNB2_9ACTN</name>
<dbReference type="RefSeq" id="WP_139577602.1">
    <property type="nucleotide sequence ID" value="NZ_VDMA02000015.1"/>
</dbReference>
<evidence type="ECO:0000313" key="1">
    <source>
        <dbReference type="EMBL" id="KAB8182046.1"/>
    </source>
</evidence>
<protein>
    <submittedName>
        <fullName evidence="1">Phosphotransferase</fullName>
    </submittedName>
</protein>
<accession>A0A5N6BNB2</accession>
<dbReference type="GO" id="GO:0016740">
    <property type="term" value="F:transferase activity"/>
    <property type="evidence" value="ECO:0007669"/>
    <property type="project" value="UniProtKB-KW"/>
</dbReference>
<dbReference type="AlphaFoldDB" id="A0A5N6BNB2"/>
<dbReference type="Gene3D" id="3.90.1200.10">
    <property type="match status" value="1"/>
</dbReference>
<dbReference type="EMBL" id="VDMA02000015">
    <property type="protein sequence ID" value="KAB8182046.1"/>
    <property type="molecule type" value="Genomic_DNA"/>
</dbReference>